<feature type="binding site" evidence="13 14">
    <location>
        <position position="7"/>
    </location>
    <ligand>
        <name>a divalent metal cation</name>
        <dbReference type="ChEBI" id="CHEBI:60240"/>
    </ligand>
</feature>
<dbReference type="PROSITE" id="PS51975">
    <property type="entry name" value="RNASE_H_2"/>
    <property type="match status" value="1"/>
</dbReference>
<evidence type="ECO:0000256" key="7">
    <source>
        <dbReference type="ARBA" id="ARBA00019179"/>
    </source>
</evidence>
<comment type="cofactor">
    <cofactor evidence="2">
        <name>Mg(2+)</name>
        <dbReference type="ChEBI" id="CHEBI:18420"/>
    </cofactor>
</comment>
<dbReference type="AlphaFoldDB" id="A0A6A9QND5"/>
<dbReference type="InterPro" id="IPR023160">
    <property type="entry name" value="RNase_HII_hlx-loop-hlx_cap_dom"/>
</dbReference>
<evidence type="ECO:0000313" key="18">
    <source>
        <dbReference type="Proteomes" id="UP000470772"/>
    </source>
</evidence>
<dbReference type="EMBL" id="WGGD01000005">
    <property type="protein sequence ID" value="MUN29248.1"/>
    <property type="molecule type" value="Genomic_DNA"/>
</dbReference>
<dbReference type="SUPFAM" id="SSF53098">
    <property type="entry name" value="Ribonuclease H-like"/>
    <property type="match status" value="1"/>
</dbReference>
<protein>
    <recommendedName>
        <fullName evidence="7 13">Ribonuclease HII</fullName>
        <shortName evidence="13">RNase HII</shortName>
        <ecNumber evidence="6 13">3.1.26.4</ecNumber>
    </recommendedName>
</protein>
<evidence type="ECO:0000256" key="8">
    <source>
        <dbReference type="ARBA" id="ARBA00022490"/>
    </source>
</evidence>
<keyword evidence="9 13" id="KW-0540">Nuclease</keyword>
<dbReference type="InterPro" id="IPR001352">
    <property type="entry name" value="RNase_HII/HIII"/>
</dbReference>
<dbReference type="Proteomes" id="UP000470772">
    <property type="component" value="Unassembled WGS sequence"/>
</dbReference>
<comment type="function">
    <text evidence="3 13 15">Endonuclease that specifically degrades the RNA of RNA-DNA hybrids.</text>
</comment>
<comment type="similarity">
    <text evidence="5 13 15">Belongs to the RNase HII family.</text>
</comment>
<dbReference type="GO" id="GO:0030145">
    <property type="term" value="F:manganese ion binding"/>
    <property type="evidence" value="ECO:0007669"/>
    <property type="project" value="UniProtKB-UniRule"/>
</dbReference>
<evidence type="ECO:0000256" key="14">
    <source>
        <dbReference type="PROSITE-ProRule" id="PRU01319"/>
    </source>
</evidence>
<dbReference type="HAMAP" id="MF_00052_A">
    <property type="entry name" value="RNase_HII_A"/>
    <property type="match status" value="1"/>
</dbReference>
<proteinExistence type="inferred from homology"/>
<dbReference type="PANTHER" id="PTHR10954:SF23">
    <property type="entry name" value="RIBONUCLEASE"/>
    <property type="match status" value="1"/>
</dbReference>
<dbReference type="GO" id="GO:0006298">
    <property type="term" value="P:mismatch repair"/>
    <property type="evidence" value="ECO:0007669"/>
    <property type="project" value="TreeGrafter"/>
</dbReference>
<dbReference type="RefSeq" id="WP_156016827.1">
    <property type="nucleotide sequence ID" value="NZ_WGGD01000005.1"/>
</dbReference>
<dbReference type="GO" id="GO:0043137">
    <property type="term" value="P:DNA replication, removal of RNA primer"/>
    <property type="evidence" value="ECO:0007669"/>
    <property type="project" value="TreeGrafter"/>
</dbReference>
<dbReference type="Pfam" id="PF01351">
    <property type="entry name" value="RNase_HII"/>
    <property type="match status" value="1"/>
</dbReference>
<accession>A0A6A9QND5</accession>
<dbReference type="GO" id="GO:0003723">
    <property type="term" value="F:RNA binding"/>
    <property type="evidence" value="ECO:0007669"/>
    <property type="project" value="UniProtKB-UniRule"/>
</dbReference>
<evidence type="ECO:0000256" key="6">
    <source>
        <dbReference type="ARBA" id="ARBA00012180"/>
    </source>
</evidence>
<dbReference type="Gene3D" id="3.30.420.10">
    <property type="entry name" value="Ribonuclease H-like superfamily/Ribonuclease H"/>
    <property type="match status" value="1"/>
</dbReference>
<keyword evidence="8 13" id="KW-0963">Cytoplasm</keyword>
<sequence>MIIGIDEAGRGPIIGPMVVAGVAIEDSLLDKLKDKGVRDSKALSRKSREKLFYEIVEIASAFSVVKVQPQEIDLNNLNSLTYQAVNKIISSMLYLKPNRVTVDKVGRETEVIVYLKLLGIEANVVHQADVNFVECSAASIIAKVIRDKEIDKIKEKYGDVGSGYPSDEKTINWISKIHEKGEPPPPFLRRSWKILNRIAPNYYLEKRGVWSW</sequence>
<evidence type="ECO:0000256" key="2">
    <source>
        <dbReference type="ARBA" id="ARBA00001946"/>
    </source>
</evidence>
<dbReference type="InterPro" id="IPR024567">
    <property type="entry name" value="RNase_HII/HIII_dom"/>
</dbReference>
<keyword evidence="18" id="KW-1185">Reference proteome</keyword>
<comment type="cofactor">
    <cofactor evidence="13 14">
        <name>Mn(2+)</name>
        <dbReference type="ChEBI" id="CHEBI:29035"/>
    </cofactor>
    <cofactor evidence="13 14">
        <name>Mg(2+)</name>
        <dbReference type="ChEBI" id="CHEBI:18420"/>
    </cofactor>
    <text evidence="13 14">Manganese or magnesium. Binds 1 divalent metal ion per monomer in the absence of substrate. May bind a second metal ion after substrate binding.</text>
</comment>
<dbReference type="InterPro" id="IPR004649">
    <property type="entry name" value="RNase_H2_suA"/>
</dbReference>
<evidence type="ECO:0000256" key="12">
    <source>
        <dbReference type="ARBA" id="ARBA00022801"/>
    </source>
</evidence>
<dbReference type="GO" id="GO:0005737">
    <property type="term" value="C:cytoplasm"/>
    <property type="evidence" value="ECO:0007669"/>
    <property type="project" value="UniProtKB-SubCell"/>
</dbReference>
<dbReference type="GO" id="GO:0032299">
    <property type="term" value="C:ribonuclease H2 complex"/>
    <property type="evidence" value="ECO:0007669"/>
    <property type="project" value="TreeGrafter"/>
</dbReference>
<feature type="binding site" evidence="13 14">
    <location>
        <position position="6"/>
    </location>
    <ligand>
        <name>a divalent metal cation</name>
        <dbReference type="ChEBI" id="CHEBI:60240"/>
    </ligand>
</feature>
<dbReference type="Gene3D" id="1.10.10.460">
    <property type="entry name" value="Ribonuclease hii. Domain 2"/>
    <property type="match status" value="1"/>
</dbReference>
<feature type="domain" description="RNase H type-2" evidence="16">
    <location>
        <begin position="1"/>
        <end position="204"/>
    </location>
</feature>
<dbReference type="NCBIfam" id="TIGR00729">
    <property type="entry name" value="ribonuclease HII"/>
    <property type="match status" value="1"/>
</dbReference>
<organism evidence="17 18">
    <name type="scientific">Sulfuracidifex metallicus DSM 6482 = JCM 9184</name>
    <dbReference type="NCBI Taxonomy" id="523847"/>
    <lineage>
        <taxon>Archaea</taxon>
        <taxon>Thermoproteota</taxon>
        <taxon>Thermoprotei</taxon>
        <taxon>Sulfolobales</taxon>
        <taxon>Sulfolobaceae</taxon>
        <taxon>Sulfuracidifex</taxon>
    </lineage>
</organism>
<feature type="binding site" evidence="13 14">
    <location>
        <position position="103"/>
    </location>
    <ligand>
        <name>a divalent metal cation</name>
        <dbReference type="ChEBI" id="CHEBI:60240"/>
    </ligand>
</feature>
<comment type="caution">
    <text evidence="17">The sequence shown here is derived from an EMBL/GenBank/DDBJ whole genome shotgun (WGS) entry which is preliminary data.</text>
</comment>
<evidence type="ECO:0000256" key="15">
    <source>
        <dbReference type="RuleBase" id="RU003515"/>
    </source>
</evidence>
<dbReference type="EC" id="3.1.26.4" evidence="6 13"/>
<evidence type="ECO:0000259" key="16">
    <source>
        <dbReference type="PROSITE" id="PS51975"/>
    </source>
</evidence>
<keyword evidence="13" id="KW-0464">Manganese</keyword>
<dbReference type="CDD" id="cd07180">
    <property type="entry name" value="RNase_HII_archaea_like"/>
    <property type="match status" value="1"/>
</dbReference>
<evidence type="ECO:0000256" key="3">
    <source>
        <dbReference type="ARBA" id="ARBA00004065"/>
    </source>
</evidence>
<dbReference type="PANTHER" id="PTHR10954">
    <property type="entry name" value="RIBONUCLEASE H2 SUBUNIT A"/>
    <property type="match status" value="1"/>
</dbReference>
<evidence type="ECO:0000256" key="10">
    <source>
        <dbReference type="ARBA" id="ARBA00022723"/>
    </source>
</evidence>
<reference evidence="17 18" key="1">
    <citation type="submission" date="2019-10" db="EMBL/GenBank/DDBJ databases">
        <title>Sequencing and Assembly of Multiple Reported Metal-Biooxidizing Members of the Extremely Thermoacidophilic Archaeal Family Sulfolobaceae.</title>
        <authorList>
            <person name="Counts J.A."/>
            <person name="Kelly R.M."/>
        </authorList>
    </citation>
    <scope>NUCLEOTIDE SEQUENCE [LARGE SCALE GENOMIC DNA]</scope>
    <source>
        <strain evidence="17 18">DSM 6482</strain>
    </source>
</reference>
<evidence type="ECO:0000256" key="9">
    <source>
        <dbReference type="ARBA" id="ARBA00022722"/>
    </source>
</evidence>
<dbReference type="InterPro" id="IPR012337">
    <property type="entry name" value="RNaseH-like_sf"/>
</dbReference>
<keyword evidence="10 13" id="KW-0479">Metal-binding</keyword>
<comment type="subcellular location">
    <subcellularLocation>
        <location evidence="4 13">Cytoplasm</location>
    </subcellularLocation>
</comment>
<evidence type="ECO:0000313" key="17">
    <source>
        <dbReference type="EMBL" id="MUN29248.1"/>
    </source>
</evidence>
<name>A0A6A9QND5_SULME</name>
<keyword evidence="11 13" id="KW-0255">Endonuclease</keyword>
<evidence type="ECO:0000256" key="1">
    <source>
        <dbReference type="ARBA" id="ARBA00000077"/>
    </source>
</evidence>
<dbReference type="InterPro" id="IPR036397">
    <property type="entry name" value="RNaseH_sf"/>
</dbReference>
<evidence type="ECO:0000256" key="13">
    <source>
        <dbReference type="HAMAP-Rule" id="MF_00052"/>
    </source>
</evidence>
<evidence type="ECO:0000256" key="4">
    <source>
        <dbReference type="ARBA" id="ARBA00004496"/>
    </source>
</evidence>
<dbReference type="GO" id="GO:0004523">
    <property type="term" value="F:RNA-DNA hybrid ribonuclease activity"/>
    <property type="evidence" value="ECO:0007669"/>
    <property type="project" value="UniProtKB-UniRule"/>
</dbReference>
<gene>
    <name evidence="13" type="primary">rnhB</name>
    <name evidence="17" type="ORF">GC250_07335</name>
</gene>
<dbReference type="InterPro" id="IPR020787">
    <property type="entry name" value="RNase_HII_arc"/>
</dbReference>
<evidence type="ECO:0000256" key="5">
    <source>
        <dbReference type="ARBA" id="ARBA00007383"/>
    </source>
</evidence>
<keyword evidence="12 13" id="KW-0378">Hydrolase</keyword>
<comment type="catalytic activity">
    <reaction evidence="1 13 14 15">
        <text>Endonucleolytic cleavage to 5'-phosphomonoester.</text>
        <dbReference type="EC" id="3.1.26.4"/>
    </reaction>
</comment>
<evidence type="ECO:0000256" key="11">
    <source>
        <dbReference type="ARBA" id="ARBA00022759"/>
    </source>
</evidence>